<dbReference type="Gene3D" id="1.25.40.10">
    <property type="entry name" value="Tetratricopeptide repeat domain"/>
    <property type="match status" value="2"/>
</dbReference>
<evidence type="ECO:0000256" key="5">
    <source>
        <dbReference type="ARBA" id="ARBA00012839"/>
    </source>
</evidence>
<dbReference type="Pfam" id="PF08409">
    <property type="entry name" value="TMTC_DUF1736"/>
    <property type="match status" value="1"/>
</dbReference>
<dbReference type="SUPFAM" id="SSF48452">
    <property type="entry name" value="TPR-like"/>
    <property type="match status" value="2"/>
</dbReference>
<evidence type="ECO:0000256" key="8">
    <source>
        <dbReference type="ARBA" id="ARBA00022737"/>
    </source>
</evidence>
<accession>A0AA35SLK4</accession>
<comment type="caution">
    <text evidence="16">The sequence shown here is derived from an EMBL/GenBank/DDBJ whole genome shotgun (WGS) entry which is preliminary data.</text>
</comment>
<dbReference type="PANTHER" id="PTHR44395:SF1">
    <property type="entry name" value="PROTEIN O-MANNOSYL-TRANSFERASE TMTC3"/>
    <property type="match status" value="1"/>
</dbReference>
<dbReference type="Pfam" id="PF07719">
    <property type="entry name" value="TPR_2"/>
    <property type="match status" value="1"/>
</dbReference>
<feature type="repeat" description="TPR" evidence="13">
    <location>
        <begin position="436"/>
        <end position="469"/>
    </location>
</feature>
<evidence type="ECO:0000256" key="4">
    <source>
        <dbReference type="ARBA" id="ARBA00007882"/>
    </source>
</evidence>
<keyword evidence="17" id="KW-1185">Reference proteome</keyword>
<keyword evidence="10" id="KW-0256">Endoplasmic reticulum</keyword>
<comment type="similarity">
    <text evidence="4">Belongs to the TMTC family.</text>
</comment>
<keyword evidence="9 13" id="KW-0802">TPR repeat</keyword>
<evidence type="ECO:0000256" key="9">
    <source>
        <dbReference type="ARBA" id="ARBA00022803"/>
    </source>
</evidence>
<evidence type="ECO:0000256" key="14">
    <source>
        <dbReference type="SAM" id="Phobius"/>
    </source>
</evidence>
<dbReference type="AlphaFoldDB" id="A0AA35SLK4"/>
<keyword evidence="8" id="KW-0677">Repeat</keyword>
<gene>
    <name evidence="16" type="ORF">GBAR_LOCUS18176</name>
</gene>
<feature type="repeat" description="TPR" evidence="13">
    <location>
        <begin position="329"/>
        <end position="362"/>
    </location>
</feature>
<proteinExistence type="inferred from homology"/>
<organism evidence="16 17">
    <name type="scientific">Geodia barretti</name>
    <name type="common">Barrett's horny sponge</name>
    <dbReference type="NCBI Taxonomy" id="519541"/>
    <lineage>
        <taxon>Eukaryota</taxon>
        <taxon>Metazoa</taxon>
        <taxon>Porifera</taxon>
        <taxon>Demospongiae</taxon>
        <taxon>Heteroscleromorpha</taxon>
        <taxon>Tetractinellida</taxon>
        <taxon>Astrophorina</taxon>
        <taxon>Geodiidae</taxon>
        <taxon>Geodia</taxon>
    </lineage>
</organism>
<dbReference type="GO" id="GO:0005783">
    <property type="term" value="C:endoplasmic reticulum"/>
    <property type="evidence" value="ECO:0007669"/>
    <property type="project" value="UniProtKB-SubCell"/>
</dbReference>
<protein>
    <recommendedName>
        <fullName evidence="5">dolichyl-phosphate-mannose--protein mannosyltransferase</fullName>
        <ecNumber evidence="5">2.4.1.109</ecNumber>
    </recommendedName>
</protein>
<dbReference type="EC" id="2.4.1.109" evidence="5"/>
<evidence type="ECO:0000256" key="13">
    <source>
        <dbReference type="PROSITE-ProRule" id="PRU00339"/>
    </source>
</evidence>
<dbReference type="GO" id="GO:0016020">
    <property type="term" value="C:membrane"/>
    <property type="evidence" value="ECO:0007669"/>
    <property type="project" value="UniProtKB-SubCell"/>
</dbReference>
<name>A0AA35SLK4_GEOBA</name>
<evidence type="ECO:0000259" key="15">
    <source>
        <dbReference type="Pfam" id="PF08409"/>
    </source>
</evidence>
<dbReference type="Proteomes" id="UP001174909">
    <property type="component" value="Unassembled WGS sequence"/>
</dbReference>
<reference evidence="16" key="1">
    <citation type="submission" date="2023-03" db="EMBL/GenBank/DDBJ databases">
        <authorList>
            <person name="Steffen K."/>
            <person name="Cardenas P."/>
        </authorList>
    </citation>
    <scope>NUCLEOTIDE SEQUENCE</scope>
</reference>
<sequence length="489" mass="55395">MSIPARDLDTPYRQLSWLYLTFSNSWLLINPFNLCADWRFGAVPLINSLTDPLNLLTLLVLGCLTGLAAWSLSGCGERHRTVAISLSLLVLPYLPASNLFFPVGFVVAERVLYIPSMGFCMLVGFGAWQLVQKTHQISKFLQRCMHFSLALLLVTYSLKTVTRNLDWESGMTIYTSGVKLNPASGVMQSNLGIEYAMRNQYDMSEKLYRASMEAAPDYARAFFNFGKLMKIQDQHDSAEWGFRRAIALGESDRGNGKQLGEAYYHLVDTVSANPRRLGEALEICESGIEFADSFGQLYITYSNLLVLVNRTEDALPVTKMAARSNPRSPAALYNLGLVHMKLNQLPEAAVVFRRALSLQEHSVQVLYNLASILQVTANGRQETLQEALELWMKLLSTEPYHTEALVNLASLYYELNDIPKTRNTLLQILQQSPNHTDSHYRLGVLDYMQGNYKQARETFSKISLMQPGYRRTQAYLEKTERELLHQRTL</sequence>
<evidence type="ECO:0000313" key="17">
    <source>
        <dbReference type="Proteomes" id="UP001174909"/>
    </source>
</evidence>
<evidence type="ECO:0000256" key="2">
    <source>
        <dbReference type="ARBA" id="ARBA00004240"/>
    </source>
</evidence>
<feature type="transmembrane region" description="Helical" evidence="14">
    <location>
        <begin position="52"/>
        <end position="70"/>
    </location>
</feature>
<feature type="transmembrane region" description="Helical" evidence="14">
    <location>
        <begin position="111"/>
        <end position="128"/>
    </location>
</feature>
<feature type="repeat" description="TPR" evidence="13">
    <location>
        <begin position="402"/>
        <end position="435"/>
    </location>
</feature>
<dbReference type="InterPro" id="IPR019734">
    <property type="entry name" value="TPR_rpt"/>
</dbReference>
<feature type="transmembrane region" description="Helical" evidence="14">
    <location>
        <begin position="12"/>
        <end position="32"/>
    </location>
</feature>
<evidence type="ECO:0000313" key="16">
    <source>
        <dbReference type="EMBL" id="CAI8032098.1"/>
    </source>
</evidence>
<evidence type="ECO:0000256" key="12">
    <source>
        <dbReference type="ARBA" id="ARBA00023136"/>
    </source>
</evidence>
<keyword evidence="12 14" id="KW-0472">Membrane</keyword>
<keyword evidence="11 14" id="KW-1133">Transmembrane helix</keyword>
<feature type="transmembrane region" description="Helical" evidence="14">
    <location>
        <begin position="82"/>
        <end position="105"/>
    </location>
</feature>
<evidence type="ECO:0000256" key="1">
    <source>
        <dbReference type="ARBA" id="ARBA00004141"/>
    </source>
</evidence>
<dbReference type="InterPro" id="IPR013618">
    <property type="entry name" value="TMTC_DUF1736"/>
</dbReference>
<keyword evidence="6" id="KW-0808">Transferase</keyword>
<comment type="subcellular location">
    <subcellularLocation>
        <location evidence="2">Endoplasmic reticulum</location>
    </subcellularLocation>
    <subcellularLocation>
        <location evidence="1">Membrane</location>
        <topology evidence="1">Multi-pass membrane protein</topology>
    </subcellularLocation>
</comment>
<dbReference type="GO" id="GO:0004169">
    <property type="term" value="F:dolichyl-phosphate-mannose-protein mannosyltransferase activity"/>
    <property type="evidence" value="ECO:0007669"/>
    <property type="project" value="UniProtKB-EC"/>
</dbReference>
<evidence type="ECO:0000256" key="3">
    <source>
        <dbReference type="ARBA" id="ARBA00004922"/>
    </source>
</evidence>
<keyword evidence="7 14" id="KW-0812">Transmembrane</keyword>
<evidence type="ECO:0000256" key="6">
    <source>
        <dbReference type="ARBA" id="ARBA00022679"/>
    </source>
</evidence>
<dbReference type="Pfam" id="PF13432">
    <property type="entry name" value="TPR_16"/>
    <property type="match status" value="1"/>
</dbReference>
<feature type="domain" description="DUF1736" evidence="15">
    <location>
        <begin position="4"/>
        <end position="64"/>
    </location>
</feature>
<dbReference type="SMART" id="SM00028">
    <property type="entry name" value="TPR"/>
    <property type="match status" value="5"/>
</dbReference>
<feature type="repeat" description="TPR" evidence="13">
    <location>
        <begin position="219"/>
        <end position="252"/>
    </location>
</feature>
<evidence type="ECO:0000256" key="11">
    <source>
        <dbReference type="ARBA" id="ARBA00022989"/>
    </source>
</evidence>
<dbReference type="InterPro" id="IPR013105">
    <property type="entry name" value="TPR_2"/>
</dbReference>
<evidence type="ECO:0000256" key="7">
    <source>
        <dbReference type="ARBA" id="ARBA00022692"/>
    </source>
</evidence>
<dbReference type="InterPro" id="IPR011990">
    <property type="entry name" value="TPR-like_helical_dom_sf"/>
</dbReference>
<comment type="pathway">
    <text evidence="3">Protein modification; protein glycosylation.</text>
</comment>
<evidence type="ECO:0000256" key="10">
    <source>
        <dbReference type="ARBA" id="ARBA00022824"/>
    </source>
</evidence>
<dbReference type="PANTHER" id="PTHR44395">
    <property type="match status" value="1"/>
</dbReference>
<dbReference type="EMBL" id="CASHTH010002584">
    <property type="protein sequence ID" value="CAI8032098.1"/>
    <property type="molecule type" value="Genomic_DNA"/>
</dbReference>
<dbReference type="PROSITE" id="PS50005">
    <property type="entry name" value="TPR"/>
    <property type="match status" value="4"/>
</dbReference>